<dbReference type="PANTHER" id="PTHR33371:SF16">
    <property type="entry name" value="MCE-FAMILY PROTEIN MCE3F"/>
    <property type="match status" value="1"/>
</dbReference>
<proteinExistence type="predicted"/>
<feature type="domain" description="Mce/MlaD" evidence="3">
    <location>
        <begin position="39"/>
        <end position="114"/>
    </location>
</feature>
<reference evidence="5" key="1">
    <citation type="journal article" date="2019" name="Int. J. Syst. Evol. Microbiol.">
        <title>The Global Catalogue of Microorganisms (GCM) 10K type strain sequencing project: providing services to taxonomists for standard genome sequencing and annotation.</title>
        <authorList>
            <consortium name="The Broad Institute Genomics Platform"/>
            <consortium name="The Broad Institute Genome Sequencing Center for Infectious Disease"/>
            <person name="Wu L."/>
            <person name="Ma J."/>
        </authorList>
    </citation>
    <scope>NUCLEOTIDE SEQUENCE [LARGE SCALE GENOMIC DNA]</scope>
    <source>
        <strain evidence="5">JCM 18303</strain>
    </source>
</reference>
<dbReference type="RefSeq" id="WP_185058891.1">
    <property type="nucleotide sequence ID" value="NZ_BAABJP010000001.1"/>
</dbReference>
<keyword evidence="2" id="KW-0472">Membrane</keyword>
<dbReference type="InterPro" id="IPR052336">
    <property type="entry name" value="MlaD_Phospholipid_Transporter"/>
</dbReference>
<keyword evidence="5" id="KW-1185">Reference proteome</keyword>
<evidence type="ECO:0000256" key="1">
    <source>
        <dbReference type="SAM" id="MobiDB-lite"/>
    </source>
</evidence>
<evidence type="ECO:0000256" key="2">
    <source>
        <dbReference type="SAM" id="Phobius"/>
    </source>
</evidence>
<dbReference type="InterPro" id="IPR003399">
    <property type="entry name" value="Mce/MlaD"/>
</dbReference>
<dbReference type="InterPro" id="IPR005693">
    <property type="entry name" value="Mce"/>
</dbReference>
<dbReference type="NCBIfam" id="TIGR00996">
    <property type="entry name" value="Mtu_fam_mce"/>
    <property type="match status" value="1"/>
</dbReference>
<feature type="compositionally biased region" description="Low complexity" evidence="1">
    <location>
        <begin position="408"/>
        <end position="424"/>
    </location>
</feature>
<dbReference type="Pfam" id="PF02470">
    <property type="entry name" value="MlaD"/>
    <property type="match status" value="1"/>
</dbReference>
<keyword evidence="2" id="KW-1133">Transmembrane helix</keyword>
<protein>
    <submittedName>
        <fullName evidence="4">MlaD family protein</fullName>
    </submittedName>
</protein>
<dbReference type="Proteomes" id="UP001428817">
    <property type="component" value="Unassembled WGS sequence"/>
</dbReference>
<sequence>MITRATMLKVGVFVALTVLLVLYVGARFLGLFGFIGARDYTVRMPLSDASGLYTRGEVTFRGVKIGSIGPIEVTERGALVNLVLEGGGPKVPADLRAMVADRSAVGERYVDLRPNSDTMPYLKDGDTIPADRVDTPVPVADVLTSLEQFTASVPLNDLRLVVDELGKGFDGLGPKLQLLLDSTSSLTETAHLYLPQTLTLIRDARTVLNTQNDLANPIKSFSSDLKLITAQLRESDGDIRELVDTAPDAAKEVSKLLDESGDGLSQTIHEGLGISRITRDHLRGIQTILQVYPGMAAALPTVLPNDGTAHLGFALNINDPPPCEKGYEATVKRAGTDLTPAPINYRAYCREPLYSVTDVRGIKPQYPFVNGKPGKVPEWFRLFYSDGPQAGINGDPKHGGHDQDSHQPTSGPLPALPLLGTPAAESVPAPR</sequence>
<feature type="transmembrane region" description="Helical" evidence="2">
    <location>
        <begin position="12"/>
        <end position="35"/>
    </location>
</feature>
<accession>A0ABP9PK49</accession>
<gene>
    <name evidence="4" type="ORF">GCM10023321_06580</name>
</gene>
<feature type="region of interest" description="Disordered" evidence="1">
    <location>
        <begin position="390"/>
        <end position="431"/>
    </location>
</feature>
<feature type="compositionally biased region" description="Basic and acidic residues" evidence="1">
    <location>
        <begin position="395"/>
        <end position="405"/>
    </location>
</feature>
<dbReference type="PANTHER" id="PTHR33371">
    <property type="entry name" value="INTERMEMBRANE PHOSPHOLIPID TRANSPORT SYSTEM BINDING PROTEIN MLAD-RELATED"/>
    <property type="match status" value="1"/>
</dbReference>
<evidence type="ECO:0000259" key="3">
    <source>
        <dbReference type="Pfam" id="PF02470"/>
    </source>
</evidence>
<evidence type="ECO:0000313" key="5">
    <source>
        <dbReference type="Proteomes" id="UP001428817"/>
    </source>
</evidence>
<name>A0ABP9PK49_9PSEU</name>
<comment type="caution">
    <text evidence="4">The sequence shown here is derived from an EMBL/GenBank/DDBJ whole genome shotgun (WGS) entry which is preliminary data.</text>
</comment>
<dbReference type="EMBL" id="BAABJP010000001">
    <property type="protein sequence ID" value="GAA5146720.1"/>
    <property type="molecule type" value="Genomic_DNA"/>
</dbReference>
<organism evidence="4 5">
    <name type="scientific">Pseudonocardia eucalypti</name>
    <dbReference type="NCBI Taxonomy" id="648755"/>
    <lineage>
        <taxon>Bacteria</taxon>
        <taxon>Bacillati</taxon>
        <taxon>Actinomycetota</taxon>
        <taxon>Actinomycetes</taxon>
        <taxon>Pseudonocardiales</taxon>
        <taxon>Pseudonocardiaceae</taxon>
        <taxon>Pseudonocardia</taxon>
    </lineage>
</organism>
<evidence type="ECO:0000313" key="4">
    <source>
        <dbReference type="EMBL" id="GAA5146720.1"/>
    </source>
</evidence>
<keyword evidence="2" id="KW-0812">Transmembrane</keyword>